<feature type="compositionally biased region" description="Basic and acidic residues" evidence="1">
    <location>
        <begin position="248"/>
        <end position="259"/>
    </location>
</feature>
<dbReference type="OrthoDB" id="5391950at2759"/>
<feature type="compositionally biased region" description="Low complexity" evidence="1">
    <location>
        <begin position="39"/>
        <end position="50"/>
    </location>
</feature>
<evidence type="ECO:0000256" key="1">
    <source>
        <dbReference type="SAM" id="MobiDB-lite"/>
    </source>
</evidence>
<keyword evidence="3" id="KW-1185">Reference proteome</keyword>
<dbReference type="EMBL" id="KZ678141">
    <property type="protein sequence ID" value="PSN62478.1"/>
    <property type="molecule type" value="Genomic_DNA"/>
</dbReference>
<feature type="compositionally biased region" description="Low complexity" evidence="1">
    <location>
        <begin position="173"/>
        <end position="189"/>
    </location>
</feature>
<proteinExistence type="predicted"/>
<feature type="compositionally biased region" description="Polar residues" evidence="1">
    <location>
        <begin position="133"/>
        <end position="142"/>
    </location>
</feature>
<dbReference type="AlphaFoldDB" id="A0A2T2NBQ7"/>
<evidence type="ECO:0000313" key="3">
    <source>
        <dbReference type="Proteomes" id="UP000240883"/>
    </source>
</evidence>
<sequence>MPPTQLSAVHPSPKRKRDQPPQVPLINTALRPASSPIKGSPTPSSGSDSPRNAVADQLRGMTLTAISAIPMSPLTPTDDIVRKKPKLEMKRGDSGGLPENAFSVISSGPTFNPRTTPSVMIADTDDAREIPETPQSQAQQPRTLPDIAAFAQPTTFTSSPLNAVSQDSKYLGMPKSKSRSSQPRPRQMSPSPPLSELTWQDDEITGHLADPSKDPEDDGTGLNGIGFKPTPAIAYARAQKRRQQLMEWRTREAREARAKRTERRRRGVGGSASRETTVEREMPSTAKGTDAIRRSVKFAV</sequence>
<feature type="region of interest" description="Disordered" evidence="1">
    <location>
        <begin position="89"/>
        <end position="228"/>
    </location>
</feature>
<protein>
    <submittedName>
        <fullName evidence="2">Uncharacterized protein</fullName>
    </submittedName>
</protein>
<organism evidence="2 3">
    <name type="scientific">Corynespora cassiicola Philippines</name>
    <dbReference type="NCBI Taxonomy" id="1448308"/>
    <lineage>
        <taxon>Eukaryota</taxon>
        <taxon>Fungi</taxon>
        <taxon>Dikarya</taxon>
        <taxon>Ascomycota</taxon>
        <taxon>Pezizomycotina</taxon>
        <taxon>Dothideomycetes</taxon>
        <taxon>Pleosporomycetidae</taxon>
        <taxon>Pleosporales</taxon>
        <taxon>Corynesporascaceae</taxon>
        <taxon>Corynespora</taxon>
    </lineage>
</organism>
<feature type="compositionally biased region" description="Polar residues" evidence="1">
    <location>
        <begin position="152"/>
        <end position="168"/>
    </location>
</feature>
<feature type="region of interest" description="Disordered" evidence="1">
    <location>
        <begin position="1"/>
        <end position="59"/>
    </location>
</feature>
<dbReference type="Proteomes" id="UP000240883">
    <property type="component" value="Unassembled WGS sequence"/>
</dbReference>
<accession>A0A2T2NBQ7</accession>
<evidence type="ECO:0000313" key="2">
    <source>
        <dbReference type="EMBL" id="PSN62478.1"/>
    </source>
</evidence>
<name>A0A2T2NBQ7_CORCC</name>
<gene>
    <name evidence="2" type="ORF">BS50DRAFT_577380</name>
</gene>
<feature type="region of interest" description="Disordered" evidence="1">
    <location>
        <begin position="248"/>
        <end position="300"/>
    </location>
</feature>
<reference evidence="2 3" key="1">
    <citation type="journal article" date="2018" name="Front. Microbiol.">
        <title>Genome-Wide Analysis of Corynespora cassiicola Leaf Fall Disease Putative Effectors.</title>
        <authorList>
            <person name="Lopez D."/>
            <person name="Ribeiro S."/>
            <person name="Label P."/>
            <person name="Fumanal B."/>
            <person name="Venisse J.S."/>
            <person name="Kohler A."/>
            <person name="de Oliveira R.R."/>
            <person name="Labutti K."/>
            <person name="Lipzen A."/>
            <person name="Lail K."/>
            <person name="Bauer D."/>
            <person name="Ohm R.A."/>
            <person name="Barry K.W."/>
            <person name="Spatafora J."/>
            <person name="Grigoriev I.V."/>
            <person name="Martin F.M."/>
            <person name="Pujade-Renaud V."/>
        </authorList>
    </citation>
    <scope>NUCLEOTIDE SEQUENCE [LARGE SCALE GENOMIC DNA]</scope>
    <source>
        <strain evidence="2 3">Philippines</strain>
    </source>
</reference>
<feature type="compositionally biased region" description="Polar residues" evidence="1">
    <location>
        <begin position="103"/>
        <end position="118"/>
    </location>
</feature>